<dbReference type="InterPro" id="IPR058285">
    <property type="entry name" value="DUF7979"/>
</dbReference>
<dbReference type="RefSeq" id="WP_188878210.1">
    <property type="nucleotide sequence ID" value="NZ_BMPF01000001.1"/>
</dbReference>
<keyword evidence="1" id="KW-0472">Membrane</keyword>
<evidence type="ECO:0000313" key="3">
    <source>
        <dbReference type="EMBL" id="GGL24428.1"/>
    </source>
</evidence>
<evidence type="ECO:0000256" key="1">
    <source>
        <dbReference type="SAM" id="Phobius"/>
    </source>
</evidence>
<dbReference type="AlphaFoldDB" id="A0A830F6M9"/>
<keyword evidence="1" id="KW-0812">Transmembrane</keyword>
<sequence length="147" mass="14928">MPSTRTLATVGVALLIVGGVLGATGYVETQTPSCESGSGLSIDRLDAGADAPSGYEATAFENLTPTGQRVFLEAYTDDSGLSRLYESAAPDAASGRVVAYRGERYVTNAIVSDCVTPLGDVAAFGGAALSLVGLLLALAAGVRAWRP</sequence>
<keyword evidence="4" id="KW-1185">Reference proteome</keyword>
<comment type="caution">
    <text evidence="3">The sequence shown here is derived from an EMBL/GenBank/DDBJ whole genome shotgun (WGS) entry which is preliminary data.</text>
</comment>
<accession>A0A830F6M9</accession>
<gene>
    <name evidence="3" type="ORF">GCM10009037_04910</name>
</gene>
<name>A0A830F6M9_9EURY</name>
<evidence type="ECO:0000259" key="2">
    <source>
        <dbReference type="Pfam" id="PF25934"/>
    </source>
</evidence>
<feature type="domain" description="DUF7979" evidence="2">
    <location>
        <begin position="48"/>
        <end position="106"/>
    </location>
</feature>
<dbReference type="Pfam" id="PF25934">
    <property type="entry name" value="DUF7979"/>
    <property type="match status" value="1"/>
</dbReference>
<reference evidence="3 4" key="1">
    <citation type="journal article" date="2019" name="Int. J. Syst. Evol. Microbiol.">
        <title>The Global Catalogue of Microorganisms (GCM) 10K type strain sequencing project: providing services to taxonomists for standard genome sequencing and annotation.</title>
        <authorList>
            <consortium name="The Broad Institute Genomics Platform"/>
            <consortium name="The Broad Institute Genome Sequencing Center for Infectious Disease"/>
            <person name="Wu L."/>
            <person name="Ma J."/>
        </authorList>
    </citation>
    <scope>NUCLEOTIDE SEQUENCE [LARGE SCALE GENOMIC DNA]</scope>
    <source>
        <strain evidence="3 4">JCM 19585</strain>
    </source>
</reference>
<evidence type="ECO:0000313" key="4">
    <source>
        <dbReference type="Proteomes" id="UP000628840"/>
    </source>
</evidence>
<dbReference type="EMBL" id="BMPF01000001">
    <property type="protein sequence ID" value="GGL24428.1"/>
    <property type="molecule type" value="Genomic_DNA"/>
</dbReference>
<feature type="transmembrane region" description="Helical" evidence="1">
    <location>
        <begin position="121"/>
        <end position="142"/>
    </location>
</feature>
<dbReference type="Proteomes" id="UP000628840">
    <property type="component" value="Unassembled WGS sequence"/>
</dbReference>
<organism evidence="3 4">
    <name type="scientific">Halarchaeum grantii</name>
    <dbReference type="NCBI Taxonomy" id="1193105"/>
    <lineage>
        <taxon>Archaea</taxon>
        <taxon>Methanobacteriati</taxon>
        <taxon>Methanobacteriota</taxon>
        <taxon>Stenosarchaea group</taxon>
        <taxon>Halobacteria</taxon>
        <taxon>Halobacteriales</taxon>
        <taxon>Halobacteriaceae</taxon>
    </lineage>
</organism>
<proteinExistence type="predicted"/>
<protein>
    <recommendedName>
        <fullName evidence="2">DUF7979 domain-containing protein</fullName>
    </recommendedName>
</protein>
<keyword evidence="1" id="KW-1133">Transmembrane helix</keyword>